<feature type="region of interest" description="Disordered" evidence="1">
    <location>
        <begin position="79"/>
        <end position="103"/>
    </location>
</feature>
<evidence type="ECO:0000313" key="2">
    <source>
        <dbReference type="EMBL" id="CAL5135194.1"/>
    </source>
</evidence>
<feature type="compositionally biased region" description="Polar residues" evidence="1">
    <location>
        <begin position="242"/>
        <end position="251"/>
    </location>
</feature>
<feature type="region of interest" description="Disordered" evidence="1">
    <location>
        <begin position="444"/>
        <end position="592"/>
    </location>
</feature>
<feature type="region of interest" description="Disordered" evidence="1">
    <location>
        <begin position="411"/>
        <end position="430"/>
    </location>
</feature>
<feature type="region of interest" description="Disordered" evidence="1">
    <location>
        <begin position="236"/>
        <end position="273"/>
    </location>
</feature>
<reference evidence="2" key="1">
    <citation type="submission" date="2024-06" db="EMBL/GenBank/DDBJ databases">
        <authorList>
            <person name="Liu X."/>
            <person name="Lenzi L."/>
            <person name="Haldenby T S."/>
            <person name="Uol C."/>
        </authorList>
    </citation>
    <scope>NUCLEOTIDE SEQUENCE</scope>
</reference>
<dbReference type="AlphaFoldDB" id="A0AAV2TGK2"/>
<feature type="compositionally biased region" description="Low complexity" evidence="1">
    <location>
        <begin position="498"/>
        <end position="508"/>
    </location>
</feature>
<organism evidence="2 3">
    <name type="scientific">Calicophoron daubneyi</name>
    <name type="common">Rumen fluke</name>
    <name type="synonym">Paramphistomum daubneyi</name>
    <dbReference type="NCBI Taxonomy" id="300641"/>
    <lineage>
        <taxon>Eukaryota</taxon>
        <taxon>Metazoa</taxon>
        <taxon>Spiralia</taxon>
        <taxon>Lophotrochozoa</taxon>
        <taxon>Platyhelminthes</taxon>
        <taxon>Trematoda</taxon>
        <taxon>Digenea</taxon>
        <taxon>Plagiorchiida</taxon>
        <taxon>Pronocephalata</taxon>
        <taxon>Paramphistomoidea</taxon>
        <taxon>Paramphistomidae</taxon>
        <taxon>Calicophoron</taxon>
    </lineage>
</organism>
<feature type="compositionally biased region" description="Basic residues" evidence="1">
    <location>
        <begin position="555"/>
        <end position="564"/>
    </location>
</feature>
<comment type="caution">
    <text evidence="2">The sequence shown here is derived from an EMBL/GenBank/DDBJ whole genome shotgun (WGS) entry which is preliminary data.</text>
</comment>
<gene>
    <name evidence="2" type="ORF">CDAUBV1_LOCUS9374</name>
</gene>
<protein>
    <submittedName>
        <fullName evidence="2">Uncharacterized protein</fullName>
    </submittedName>
</protein>
<sequence length="658" mass="73318">MIINRPLPPIPPNEPHIMQPLTRIVLPPPPAMEPPPVPPLSPMVPELCSPGARLLHLPSTVSVFSPNKEHFNPVFAQRRSRPRVPRMGTSLPPTGSSNPTTRLDMTVNYSPQNQRRTCIPTTPAEVSLTASFSPACTSGTSMEWQKSRMSIPTANDLAGKAFPGNITAVADTPGTHNRSGHINNCFFSFRGKLPKSSPICVNKRQLEVTKSHLSPAVTKKSGRLSDLSHFRKHFQRRLTPISERTNGSSGKHSCFSDHSRSSSSSSERSNVTKMTDLSLTWPLSRSQTDISNKLYKSMSTSSLKNSKTDQEMSGEEPNKLQQSVGLDKTSVHSPLLPTRSDKSTETGADNRTLPNWKDTQEWIAQLDSEQMMTRFKSMHLITLMTKNWTLKRRGDGTRYLAYRRPLGWRCCHHHGNPTRASSTEKGRMPNEACMTRRTADYEEYSLNDRGHRDKSLNAKPDNNYANSKSNKHRIVSEKSSQLPTSSLHPGDRELDKPSGSGRHSSSLSNVRQINHLSPRVRFRPGSNCPDSKELQTKPDPMPSHCASHSHDQLRTRRKSSRRRTQTLSQDVPEEKVGGKPPRTSPPSSWQHHHADFHLSCLLNEKTSSNSKNCPVRESRSSNRLSSQHNLSDCFGYNTAIPGSRGTGDGTKLVTMLVV</sequence>
<feature type="compositionally biased region" description="Polar residues" evidence="1">
    <location>
        <begin position="91"/>
        <end position="103"/>
    </location>
</feature>
<feature type="compositionally biased region" description="Polar residues" evidence="1">
    <location>
        <begin position="621"/>
        <end position="630"/>
    </location>
</feature>
<evidence type="ECO:0000256" key="1">
    <source>
        <dbReference type="SAM" id="MobiDB-lite"/>
    </source>
</evidence>
<name>A0AAV2TGK2_CALDB</name>
<dbReference type="Proteomes" id="UP001497525">
    <property type="component" value="Unassembled WGS sequence"/>
</dbReference>
<feature type="compositionally biased region" description="Polar residues" evidence="1">
    <location>
        <begin position="477"/>
        <end position="487"/>
    </location>
</feature>
<dbReference type="EMBL" id="CAXLJL010000256">
    <property type="protein sequence ID" value="CAL5135194.1"/>
    <property type="molecule type" value="Genomic_DNA"/>
</dbReference>
<proteinExistence type="predicted"/>
<accession>A0AAV2TGK2</accession>
<feature type="region of interest" description="Disordered" evidence="1">
    <location>
        <begin position="300"/>
        <end position="353"/>
    </location>
</feature>
<feature type="compositionally biased region" description="Basic and acidic residues" evidence="1">
    <location>
        <begin position="446"/>
        <end position="456"/>
    </location>
</feature>
<evidence type="ECO:0000313" key="3">
    <source>
        <dbReference type="Proteomes" id="UP001497525"/>
    </source>
</evidence>
<feature type="region of interest" description="Disordered" evidence="1">
    <location>
        <begin position="606"/>
        <end position="630"/>
    </location>
</feature>